<dbReference type="GO" id="GO:0061630">
    <property type="term" value="F:ubiquitin protein ligase activity"/>
    <property type="evidence" value="ECO:0007669"/>
    <property type="project" value="InterPro"/>
</dbReference>
<sequence>MVLAGYSPEIIMDACSRALSFWSYQMAQQSSCMETSVERSRQRAAQLEQAVERTTRECRALKEHLQVAERENAKLRQYNEELRDQLERRFGAANVGGCARVPPASAATTSTGQTPDPAHLDAIFATDDQEYASRKTDQAAMLRSSMKIQPLFDTMMTLRIKNFV</sequence>
<keyword evidence="1" id="KW-0175">Coiled coil</keyword>
<dbReference type="Proteomes" id="UP000821837">
    <property type="component" value="Unassembled WGS sequence"/>
</dbReference>
<comment type="caution">
    <text evidence="2">The sequence shown here is derived from an EMBL/GenBank/DDBJ whole genome shotgun (WGS) entry which is preliminary data.</text>
</comment>
<dbReference type="PANTHER" id="PTHR14305:SF0">
    <property type="entry name" value="E3 UBIQUITIN-PROTEIN LIGASE CCNB1IP1"/>
    <property type="match status" value="1"/>
</dbReference>
<organism evidence="2 3">
    <name type="scientific">Rhipicephalus sanguineus</name>
    <name type="common">Brown dog tick</name>
    <name type="synonym">Ixodes sanguineus</name>
    <dbReference type="NCBI Taxonomy" id="34632"/>
    <lineage>
        <taxon>Eukaryota</taxon>
        <taxon>Metazoa</taxon>
        <taxon>Ecdysozoa</taxon>
        <taxon>Arthropoda</taxon>
        <taxon>Chelicerata</taxon>
        <taxon>Arachnida</taxon>
        <taxon>Acari</taxon>
        <taxon>Parasitiformes</taxon>
        <taxon>Ixodida</taxon>
        <taxon>Ixodoidea</taxon>
        <taxon>Ixodidae</taxon>
        <taxon>Rhipicephalinae</taxon>
        <taxon>Rhipicephalus</taxon>
        <taxon>Rhipicephalus</taxon>
    </lineage>
</organism>
<dbReference type="GO" id="GO:0007131">
    <property type="term" value="P:reciprocal meiotic recombination"/>
    <property type="evidence" value="ECO:0007669"/>
    <property type="project" value="InterPro"/>
</dbReference>
<feature type="coiled-coil region" evidence="1">
    <location>
        <begin position="37"/>
        <end position="88"/>
    </location>
</feature>
<evidence type="ECO:0000313" key="3">
    <source>
        <dbReference type="Proteomes" id="UP000821837"/>
    </source>
</evidence>
<name>A0A9D4Q4G6_RHISA</name>
<reference evidence="2" key="2">
    <citation type="submission" date="2021-09" db="EMBL/GenBank/DDBJ databases">
        <authorList>
            <person name="Jia N."/>
            <person name="Wang J."/>
            <person name="Shi W."/>
            <person name="Du L."/>
            <person name="Sun Y."/>
            <person name="Zhan W."/>
            <person name="Jiang J."/>
            <person name="Wang Q."/>
            <person name="Zhang B."/>
            <person name="Ji P."/>
            <person name="Sakyi L.B."/>
            <person name="Cui X."/>
            <person name="Yuan T."/>
            <person name="Jiang B."/>
            <person name="Yang W."/>
            <person name="Lam T.T.-Y."/>
            <person name="Chang Q."/>
            <person name="Ding S."/>
            <person name="Wang X."/>
            <person name="Zhu J."/>
            <person name="Ruan X."/>
            <person name="Zhao L."/>
            <person name="Wei J."/>
            <person name="Que T."/>
            <person name="Du C."/>
            <person name="Cheng J."/>
            <person name="Dai P."/>
            <person name="Han X."/>
            <person name="Huang E."/>
            <person name="Gao Y."/>
            <person name="Liu J."/>
            <person name="Shao H."/>
            <person name="Ye R."/>
            <person name="Li L."/>
            <person name="Wei W."/>
            <person name="Wang X."/>
            <person name="Wang C."/>
            <person name="Huo Q."/>
            <person name="Li W."/>
            <person name="Guo W."/>
            <person name="Chen H."/>
            <person name="Chen S."/>
            <person name="Zhou L."/>
            <person name="Zhou L."/>
            <person name="Ni X."/>
            <person name="Tian J."/>
            <person name="Zhou Y."/>
            <person name="Sheng Y."/>
            <person name="Liu T."/>
            <person name="Pan Y."/>
            <person name="Xia L."/>
            <person name="Li J."/>
            <person name="Zhao F."/>
            <person name="Cao W."/>
        </authorList>
    </citation>
    <scope>NUCLEOTIDE SEQUENCE</scope>
    <source>
        <strain evidence="2">Rsan-2018</strain>
        <tissue evidence="2">Larvae</tissue>
    </source>
</reference>
<keyword evidence="3" id="KW-1185">Reference proteome</keyword>
<evidence type="ECO:0000256" key="1">
    <source>
        <dbReference type="SAM" id="Coils"/>
    </source>
</evidence>
<dbReference type="InterPro" id="IPR042448">
    <property type="entry name" value="CCNB1IP1"/>
</dbReference>
<dbReference type="VEuPathDB" id="VectorBase:RSAN_033586"/>
<dbReference type="PANTHER" id="PTHR14305">
    <property type="entry name" value="E3 UBIQUITIN-PROTEIN LIGASE CCNB1IP1"/>
    <property type="match status" value="1"/>
</dbReference>
<evidence type="ECO:0000313" key="2">
    <source>
        <dbReference type="EMBL" id="KAH7967896.1"/>
    </source>
</evidence>
<proteinExistence type="predicted"/>
<reference evidence="2" key="1">
    <citation type="journal article" date="2020" name="Cell">
        <title>Large-Scale Comparative Analyses of Tick Genomes Elucidate Their Genetic Diversity and Vector Capacities.</title>
        <authorList>
            <consortium name="Tick Genome and Microbiome Consortium (TIGMIC)"/>
            <person name="Jia N."/>
            <person name="Wang J."/>
            <person name="Shi W."/>
            <person name="Du L."/>
            <person name="Sun Y."/>
            <person name="Zhan W."/>
            <person name="Jiang J.F."/>
            <person name="Wang Q."/>
            <person name="Zhang B."/>
            <person name="Ji P."/>
            <person name="Bell-Sakyi L."/>
            <person name="Cui X.M."/>
            <person name="Yuan T.T."/>
            <person name="Jiang B.G."/>
            <person name="Yang W.F."/>
            <person name="Lam T.T."/>
            <person name="Chang Q.C."/>
            <person name="Ding S.J."/>
            <person name="Wang X.J."/>
            <person name="Zhu J.G."/>
            <person name="Ruan X.D."/>
            <person name="Zhao L."/>
            <person name="Wei J.T."/>
            <person name="Ye R.Z."/>
            <person name="Que T.C."/>
            <person name="Du C.H."/>
            <person name="Zhou Y.H."/>
            <person name="Cheng J.X."/>
            <person name="Dai P.F."/>
            <person name="Guo W.B."/>
            <person name="Han X.H."/>
            <person name="Huang E.J."/>
            <person name="Li L.F."/>
            <person name="Wei W."/>
            <person name="Gao Y.C."/>
            <person name="Liu J.Z."/>
            <person name="Shao H.Z."/>
            <person name="Wang X."/>
            <person name="Wang C.C."/>
            <person name="Yang T.C."/>
            <person name="Huo Q.B."/>
            <person name="Li W."/>
            <person name="Chen H.Y."/>
            <person name="Chen S.E."/>
            <person name="Zhou L.G."/>
            <person name="Ni X.B."/>
            <person name="Tian J.H."/>
            <person name="Sheng Y."/>
            <person name="Liu T."/>
            <person name="Pan Y.S."/>
            <person name="Xia L.Y."/>
            <person name="Li J."/>
            <person name="Zhao F."/>
            <person name="Cao W.C."/>
        </authorList>
    </citation>
    <scope>NUCLEOTIDE SEQUENCE</scope>
    <source>
        <strain evidence="2">Rsan-2018</strain>
    </source>
</reference>
<dbReference type="EMBL" id="JABSTV010001248">
    <property type="protein sequence ID" value="KAH7967896.1"/>
    <property type="molecule type" value="Genomic_DNA"/>
</dbReference>
<dbReference type="GO" id="GO:0000795">
    <property type="term" value="C:synaptonemal complex"/>
    <property type="evidence" value="ECO:0007669"/>
    <property type="project" value="InterPro"/>
</dbReference>
<protein>
    <submittedName>
        <fullName evidence="2">Uncharacterized protein</fullName>
    </submittedName>
</protein>
<accession>A0A9D4Q4G6</accession>
<gene>
    <name evidence="2" type="ORF">HPB52_003811</name>
</gene>
<dbReference type="AlphaFoldDB" id="A0A9D4Q4G6"/>